<dbReference type="RefSeq" id="WP_057738413.1">
    <property type="nucleotide sequence ID" value="NZ_AZDQ01000018.1"/>
</dbReference>
<dbReference type="GO" id="GO:0009401">
    <property type="term" value="P:phosphoenolpyruvate-dependent sugar phosphotransferase system"/>
    <property type="evidence" value="ECO:0007669"/>
    <property type="project" value="UniProtKB-KW"/>
</dbReference>
<evidence type="ECO:0000256" key="5">
    <source>
        <dbReference type="ARBA" id="ARBA00022679"/>
    </source>
</evidence>
<dbReference type="GO" id="GO:0016301">
    <property type="term" value="F:kinase activity"/>
    <property type="evidence" value="ECO:0007669"/>
    <property type="project" value="UniProtKB-KW"/>
</dbReference>
<evidence type="ECO:0000256" key="1">
    <source>
        <dbReference type="ARBA" id="ARBA00004496"/>
    </source>
</evidence>
<keyword evidence="5" id="KW-0808">Transferase</keyword>
<dbReference type="GO" id="GO:0005886">
    <property type="term" value="C:plasma membrane"/>
    <property type="evidence" value="ECO:0007669"/>
    <property type="project" value="UniProtKB-SubCell"/>
</dbReference>
<keyword evidence="4" id="KW-0762">Sugar transport</keyword>
<dbReference type="Gene3D" id="2.70.70.10">
    <property type="entry name" value="Glucose Permease (Domain IIA)"/>
    <property type="match status" value="1"/>
</dbReference>
<dbReference type="Pfam" id="PF00358">
    <property type="entry name" value="PTS_EIIA_1"/>
    <property type="match status" value="1"/>
</dbReference>
<organism evidence="9 10">
    <name type="scientific">Companilactobacillus alimentarius DSM 20249</name>
    <dbReference type="NCBI Taxonomy" id="1423720"/>
    <lineage>
        <taxon>Bacteria</taxon>
        <taxon>Bacillati</taxon>
        <taxon>Bacillota</taxon>
        <taxon>Bacilli</taxon>
        <taxon>Lactobacillales</taxon>
        <taxon>Lactobacillaceae</taxon>
        <taxon>Companilactobacillus</taxon>
    </lineage>
</organism>
<evidence type="ECO:0000256" key="4">
    <source>
        <dbReference type="ARBA" id="ARBA00022597"/>
    </source>
</evidence>
<protein>
    <recommendedName>
        <fullName evidence="8">PTS EIIA type-1 domain-containing protein</fullName>
    </recommendedName>
</protein>
<keyword evidence="6" id="KW-0598">Phosphotransferase system</keyword>
<gene>
    <name evidence="9" type="ORF">LA20249_06820</name>
</gene>
<evidence type="ECO:0000313" key="10">
    <source>
        <dbReference type="Proteomes" id="UP000234653"/>
    </source>
</evidence>
<dbReference type="InterPro" id="IPR011055">
    <property type="entry name" value="Dup_hybrid_motif"/>
</dbReference>
<dbReference type="GO" id="GO:0005737">
    <property type="term" value="C:cytoplasm"/>
    <property type="evidence" value="ECO:0007669"/>
    <property type="project" value="UniProtKB-SubCell"/>
</dbReference>
<dbReference type="InterPro" id="IPR001127">
    <property type="entry name" value="PTS_EIIA_1_perm"/>
</dbReference>
<sequence length="161" mass="17570">MGLFNFKKNIDFYAPVSGKLTDLNKVSDEVFASGAMGKGFAVEPTDGNIYSPVKGQVSQLFPTKHAVGIQCGQMEVLVHIGIDTVDLNGKPFETLVSVGDKVDNETVLVKTDFDQIKQAKKDPMTMILITNSGDVVKDYKVVANFDSQVDHDTKVAEVKEK</sequence>
<dbReference type="PANTHER" id="PTHR45008:SF1">
    <property type="entry name" value="PTS SYSTEM GLUCOSE-SPECIFIC EIIA COMPONENT"/>
    <property type="match status" value="1"/>
</dbReference>
<comment type="subcellular location">
    <subcellularLocation>
        <location evidence="2">Cell membrane</location>
        <topology evidence="2">Multi-pass membrane protein</topology>
    </subcellularLocation>
    <subcellularLocation>
        <location evidence="1">Cytoplasm</location>
    </subcellularLocation>
</comment>
<dbReference type="NCBIfam" id="TIGR00830">
    <property type="entry name" value="PTBA"/>
    <property type="match status" value="1"/>
</dbReference>
<evidence type="ECO:0000256" key="6">
    <source>
        <dbReference type="ARBA" id="ARBA00022683"/>
    </source>
</evidence>
<dbReference type="FunFam" id="2.70.70.10:FF:000001">
    <property type="entry name" value="PTS system glucose-specific IIA component"/>
    <property type="match status" value="1"/>
</dbReference>
<keyword evidence="10" id="KW-1185">Reference proteome</keyword>
<evidence type="ECO:0000256" key="7">
    <source>
        <dbReference type="ARBA" id="ARBA00022777"/>
    </source>
</evidence>
<dbReference type="PROSITE" id="PS51093">
    <property type="entry name" value="PTS_EIIA_TYPE_1"/>
    <property type="match status" value="1"/>
</dbReference>
<evidence type="ECO:0000313" key="9">
    <source>
        <dbReference type="EMBL" id="AUI71902.1"/>
    </source>
</evidence>
<evidence type="ECO:0000256" key="2">
    <source>
        <dbReference type="ARBA" id="ARBA00004651"/>
    </source>
</evidence>
<feature type="domain" description="PTS EIIA type-1" evidence="8">
    <location>
        <begin position="28"/>
        <end position="131"/>
    </location>
</feature>
<reference evidence="9 10" key="1">
    <citation type="submission" date="2016-12" db="EMBL/GenBank/DDBJ databases">
        <title>The whole genome sequencing and assembly of Lactobacillus alimentarius DSM 20249T strain.</title>
        <authorList>
            <person name="Lee Y.-J."/>
            <person name="Yi H."/>
            <person name="Bahn Y.-S."/>
            <person name="Kim J.F."/>
            <person name="Lee D.-W."/>
        </authorList>
    </citation>
    <scope>NUCLEOTIDE SEQUENCE [LARGE SCALE GENOMIC DNA]</scope>
    <source>
        <strain evidence="9 10">DSM 20249</strain>
    </source>
</reference>
<keyword evidence="7" id="KW-0418">Kinase</keyword>
<dbReference type="Proteomes" id="UP000234653">
    <property type="component" value="Chromosome"/>
</dbReference>
<accession>A0A2K9HQL6</accession>
<evidence type="ECO:0000256" key="3">
    <source>
        <dbReference type="ARBA" id="ARBA00022448"/>
    </source>
</evidence>
<dbReference type="OrthoDB" id="9769191at2"/>
<keyword evidence="3" id="KW-0813">Transport</keyword>
<dbReference type="AlphaFoldDB" id="A0A2K9HQL6"/>
<dbReference type="KEGG" id="lali:LA20249_06820"/>
<dbReference type="InterPro" id="IPR050890">
    <property type="entry name" value="PTS_EIIA_component"/>
</dbReference>
<proteinExistence type="predicted"/>
<dbReference type="STRING" id="1423720.FC67_GL000483"/>
<evidence type="ECO:0000259" key="8">
    <source>
        <dbReference type="PROSITE" id="PS51093"/>
    </source>
</evidence>
<dbReference type="SUPFAM" id="SSF51261">
    <property type="entry name" value="Duplicated hybrid motif"/>
    <property type="match status" value="1"/>
</dbReference>
<name>A0A2K9HQL6_9LACO</name>
<dbReference type="PANTHER" id="PTHR45008">
    <property type="entry name" value="PTS SYSTEM GLUCOSE-SPECIFIC EIIA COMPONENT"/>
    <property type="match status" value="1"/>
</dbReference>
<dbReference type="EMBL" id="CP018867">
    <property type="protein sequence ID" value="AUI71902.1"/>
    <property type="molecule type" value="Genomic_DNA"/>
</dbReference>